<dbReference type="Proteomes" id="UP000286848">
    <property type="component" value="Unassembled WGS sequence"/>
</dbReference>
<name>A0A401IUN8_9LACO</name>
<comment type="caution">
    <text evidence="2">The sequence shown here is derived from an EMBL/GenBank/DDBJ whole genome shotgun (WGS) entry which is preliminary data.</text>
</comment>
<dbReference type="AlphaFoldDB" id="A0A401IUN8"/>
<feature type="domain" description="IrrE N-terminal-like" evidence="1">
    <location>
        <begin position="33"/>
        <end position="106"/>
    </location>
</feature>
<evidence type="ECO:0000313" key="2">
    <source>
        <dbReference type="EMBL" id="GBG95225.1"/>
    </source>
</evidence>
<gene>
    <name evidence="2" type="ORF">LFYK43_16840</name>
</gene>
<accession>A0A401IUN8</accession>
<dbReference type="Pfam" id="PF06114">
    <property type="entry name" value="Peptidase_M78"/>
    <property type="match status" value="1"/>
</dbReference>
<reference evidence="2 3" key="1">
    <citation type="journal article" date="2019" name="Int. J. Syst. Evol. Microbiol.">
        <title>Lactobacillus salitolerans sp. nov., a novel lactic acid bacterium isolated from spent mushroom substrates.</title>
        <authorList>
            <person name="Tohno M."/>
            <person name="Tanizawa Y."/>
            <person name="Kojima Y."/>
            <person name="Sakamoto M."/>
            <person name="Nakamura Y."/>
            <person name="Ohkuma M."/>
            <person name="Kobayashi H."/>
        </authorList>
    </citation>
    <scope>NUCLEOTIDE SEQUENCE [LARGE SCALE GENOMIC DNA]</scope>
    <source>
        <strain evidence="2 3">YK43</strain>
    </source>
</reference>
<keyword evidence="3" id="KW-1185">Reference proteome</keyword>
<organism evidence="2 3">
    <name type="scientific">Ligilactobacillus salitolerans</name>
    <dbReference type="NCBI Taxonomy" id="1808352"/>
    <lineage>
        <taxon>Bacteria</taxon>
        <taxon>Bacillati</taxon>
        <taxon>Bacillota</taxon>
        <taxon>Bacilli</taxon>
        <taxon>Lactobacillales</taxon>
        <taxon>Lactobacillaceae</taxon>
        <taxon>Ligilactobacillus</taxon>
    </lineage>
</organism>
<sequence length="135" mass="15439">MNELIKYLLNIAFDNGISIVWTDQLAADKPSCAMPNQNAIVINDRWHNRDEIPFQLAHEIGHMLNGDEGALYYCSPAAHTKVECGANDKAIDLMLDYCAVNDESTDNYADFMYYYGIPSSLEENVKRRYTIYFNL</sequence>
<dbReference type="EMBL" id="BFFP01000028">
    <property type="protein sequence ID" value="GBG95225.1"/>
    <property type="molecule type" value="Genomic_DNA"/>
</dbReference>
<proteinExistence type="predicted"/>
<dbReference type="InterPro" id="IPR010359">
    <property type="entry name" value="IrrE_HExxH"/>
</dbReference>
<evidence type="ECO:0000313" key="3">
    <source>
        <dbReference type="Proteomes" id="UP000286848"/>
    </source>
</evidence>
<protein>
    <recommendedName>
        <fullName evidence="1">IrrE N-terminal-like domain-containing protein</fullName>
    </recommendedName>
</protein>
<dbReference type="RefSeq" id="WP_124977338.1">
    <property type="nucleotide sequence ID" value="NZ_BFFP01000028.1"/>
</dbReference>
<dbReference type="OrthoDB" id="2300474at2"/>
<evidence type="ECO:0000259" key="1">
    <source>
        <dbReference type="Pfam" id="PF06114"/>
    </source>
</evidence>